<protein>
    <recommendedName>
        <fullName evidence="1">Fibronectin type-III domain-containing protein</fullName>
    </recommendedName>
</protein>
<accession>A0A382SWC2</accession>
<evidence type="ECO:0000259" key="1">
    <source>
        <dbReference type="PROSITE" id="PS50853"/>
    </source>
</evidence>
<dbReference type="SMART" id="SM00060">
    <property type="entry name" value="FN3"/>
    <property type="match status" value="1"/>
</dbReference>
<dbReference type="CDD" id="cd00063">
    <property type="entry name" value="FN3"/>
    <property type="match status" value="1"/>
</dbReference>
<evidence type="ECO:0000313" key="2">
    <source>
        <dbReference type="EMBL" id="SVD14250.1"/>
    </source>
</evidence>
<dbReference type="Pfam" id="PF00041">
    <property type="entry name" value="fn3"/>
    <property type="match status" value="1"/>
</dbReference>
<name>A0A382SWC2_9ZZZZ</name>
<dbReference type="AlphaFoldDB" id="A0A382SWC2"/>
<feature type="domain" description="Fibronectin type-III" evidence="1">
    <location>
        <begin position="191"/>
        <end position="283"/>
    </location>
</feature>
<reference evidence="2" key="1">
    <citation type="submission" date="2018-05" db="EMBL/GenBank/DDBJ databases">
        <authorList>
            <person name="Lanie J.A."/>
            <person name="Ng W.-L."/>
            <person name="Kazmierczak K.M."/>
            <person name="Andrzejewski T.M."/>
            <person name="Davidsen T.M."/>
            <person name="Wayne K.J."/>
            <person name="Tettelin H."/>
            <person name="Glass J.I."/>
            <person name="Rusch D."/>
            <person name="Podicherti R."/>
            <person name="Tsui H.-C.T."/>
            <person name="Winkler M.E."/>
        </authorList>
    </citation>
    <scope>NUCLEOTIDE SEQUENCE</scope>
</reference>
<feature type="non-terminal residue" evidence="2">
    <location>
        <position position="307"/>
    </location>
</feature>
<sequence length="307" mass="32917">SSATIDNNIIINNSATSGGGIYSNPICCSPKPTIIISNNVISNNKATNHGGGISSTSTSYTSLTITKNKISGNYSGDEGGGISFYSSTYVYNSVQDISNNTFTDNEAKSLIYITGGADLTINQSNIINNDVTYDIKNDFSGSITAENNYWDLTTESDIKTKIYDWFNESSKGVVDYTPFLSTPNTDAPPIPPQNLKLNSQTVNSATFTWDASKMGDLAGYKFYYDTDSSGYPYANSVDLGNVVTKSLTGLSVGTKYYVSVSTYDSDGNESWYSKEVSVTMNSTPVIAAVSDVTIKEDETATVTLSAT</sequence>
<dbReference type="EMBL" id="UINC01132130">
    <property type="protein sequence ID" value="SVD14250.1"/>
    <property type="molecule type" value="Genomic_DNA"/>
</dbReference>
<gene>
    <name evidence="2" type="ORF">METZ01_LOCUS367104</name>
</gene>
<dbReference type="SUPFAM" id="SSF51126">
    <property type="entry name" value="Pectin lyase-like"/>
    <property type="match status" value="1"/>
</dbReference>
<dbReference type="InterPro" id="IPR013783">
    <property type="entry name" value="Ig-like_fold"/>
</dbReference>
<organism evidence="2">
    <name type="scientific">marine metagenome</name>
    <dbReference type="NCBI Taxonomy" id="408172"/>
    <lineage>
        <taxon>unclassified sequences</taxon>
        <taxon>metagenomes</taxon>
        <taxon>ecological metagenomes</taxon>
    </lineage>
</organism>
<feature type="non-terminal residue" evidence="2">
    <location>
        <position position="1"/>
    </location>
</feature>
<dbReference type="InterPro" id="IPR011050">
    <property type="entry name" value="Pectin_lyase_fold/virulence"/>
</dbReference>
<proteinExistence type="predicted"/>
<dbReference type="InterPro" id="IPR036116">
    <property type="entry name" value="FN3_sf"/>
</dbReference>
<dbReference type="Gene3D" id="2.60.40.10">
    <property type="entry name" value="Immunoglobulins"/>
    <property type="match status" value="1"/>
</dbReference>
<dbReference type="PROSITE" id="PS50853">
    <property type="entry name" value="FN3"/>
    <property type="match status" value="1"/>
</dbReference>
<dbReference type="SUPFAM" id="SSF49265">
    <property type="entry name" value="Fibronectin type III"/>
    <property type="match status" value="1"/>
</dbReference>
<dbReference type="InterPro" id="IPR003961">
    <property type="entry name" value="FN3_dom"/>
</dbReference>
<dbReference type="Gene3D" id="2.160.20.10">
    <property type="entry name" value="Single-stranded right-handed beta-helix, Pectin lyase-like"/>
    <property type="match status" value="1"/>
</dbReference>
<dbReference type="InterPro" id="IPR012334">
    <property type="entry name" value="Pectin_lyas_fold"/>
</dbReference>